<evidence type="ECO:0000313" key="1">
    <source>
        <dbReference type="EMBL" id="GFX93368.1"/>
    </source>
</evidence>
<evidence type="ECO:0000313" key="2">
    <source>
        <dbReference type="Proteomes" id="UP000887159"/>
    </source>
</evidence>
<name>A0A8X6RE74_TRICX</name>
<dbReference type="AlphaFoldDB" id="A0A8X6RE74"/>
<accession>A0A8X6RE74</accession>
<reference evidence="1" key="1">
    <citation type="submission" date="2020-08" db="EMBL/GenBank/DDBJ databases">
        <title>Multicomponent nature underlies the extraordinary mechanical properties of spider dragline silk.</title>
        <authorList>
            <person name="Kono N."/>
            <person name="Nakamura H."/>
            <person name="Mori M."/>
            <person name="Yoshida Y."/>
            <person name="Ohtoshi R."/>
            <person name="Malay A.D."/>
            <person name="Moran D.A.P."/>
            <person name="Tomita M."/>
            <person name="Numata K."/>
            <person name="Arakawa K."/>
        </authorList>
    </citation>
    <scope>NUCLEOTIDE SEQUENCE</scope>
</reference>
<protein>
    <submittedName>
        <fullName evidence="1">Uncharacterized protein</fullName>
    </submittedName>
</protein>
<dbReference type="Gene3D" id="3.30.420.10">
    <property type="entry name" value="Ribonuclease H-like superfamily/Ribonuclease H"/>
    <property type="match status" value="2"/>
</dbReference>
<dbReference type="InterPro" id="IPR036397">
    <property type="entry name" value="RNaseH_sf"/>
</dbReference>
<organism evidence="1 2">
    <name type="scientific">Trichonephila clavipes</name>
    <name type="common">Golden silk orbweaver</name>
    <name type="synonym">Nephila clavipes</name>
    <dbReference type="NCBI Taxonomy" id="2585209"/>
    <lineage>
        <taxon>Eukaryota</taxon>
        <taxon>Metazoa</taxon>
        <taxon>Ecdysozoa</taxon>
        <taxon>Arthropoda</taxon>
        <taxon>Chelicerata</taxon>
        <taxon>Arachnida</taxon>
        <taxon>Araneae</taxon>
        <taxon>Araneomorphae</taxon>
        <taxon>Entelegynae</taxon>
        <taxon>Araneoidea</taxon>
        <taxon>Nephilidae</taxon>
        <taxon>Trichonephila</taxon>
    </lineage>
</organism>
<proteinExistence type="predicted"/>
<dbReference type="Proteomes" id="UP000887159">
    <property type="component" value="Unassembled WGS sequence"/>
</dbReference>
<keyword evidence="2" id="KW-1185">Reference proteome</keyword>
<gene>
    <name evidence="1" type="ORF">TNCV_151741</name>
</gene>
<comment type="caution">
    <text evidence="1">The sequence shown here is derived from an EMBL/GenBank/DDBJ whole genome shotgun (WGS) entry which is preliminary data.</text>
</comment>
<sequence>MPLSRMENTTFAMPSIIDSHDMGLRTVYSPDAQKKTSIQRLFKCCWKKHQDGRIRVWRHPGEHTLTACIRHHHPGSSPGVMLWGAIGCMSWSPLAIIDGTLNSHNARPHNADVICTILNTENVHMVPWPTRSPYRSPIENVWPMVAE</sequence>
<dbReference type="EMBL" id="BMAU01021173">
    <property type="protein sequence ID" value="GFX93368.1"/>
    <property type="molecule type" value="Genomic_DNA"/>
</dbReference>
<dbReference type="GO" id="GO:0003676">
    <property type="term" value="F:nucleic acid binding"/>
    <property type="evidence" value="ECO:0007669"/>
    <property type="project" value="InterPro"/>
</dbReference>